<feature type="compositionally biased region" description="Acidic residues" evidence="1">
    <location>
        <begin position="1201"/>
        <end position="1217"/>
    </location>
</feature>
<dbReference type="PANTHER" id="PTHR32085">
    <property type="entry name" value="PROTEIN CSF1"/>
    <property type="match status" value="1"/>
</dbReference>
<feature type="compositionally biased region" description="Low complexity" evidence="1">
    <location>
        <begin position="3206"/>
        <end position="3226"/>
    </location>
</feature>
<organism evidence="4 5">
    <name type="scientific">Phanerochaete carnosa (strain HHB-10118-sp)</name>
    <name type="common">White-rot fungus</name>
    <name type="synonym">Peniophora carnosa</name>
    <dbReference type="NCBI Taxonomy" id="650164"/>
    <lineage>
        <taxon>Eukaryota</taxon>
        <taxon>Fungi</taxon>
        <taxon>Dikarya</taxon>
        <taxon>Basidiomycota</taxon>
        <taxon>Agaricomycotina</taxon>
        <taxon>Agaricomycetes</taxon>
        <taxon>Polyporales</taxon>
        <taxon>Phanerochaetaceae</taxon>
        <taxon>Phanerochaete</taxon>
    </lineage>
</organism>
<keyword evidence="2" id="KW-0472">Membrane</keyword>
<dbReference type="EMBL" id="JH930473">
    <property type="protein sequence ID" value="EKM54386.1"/>
    <property type="molecule type" value="Genomic_DNA"/>
</dbReference>
<keyword evidence="2" id="KW-1133">Transmembrane helix</keyword>
<gene>
    <name evidence="4" type="ORF">PHACADRAFT_185313</name>
</gene>
<dbReference type="GO" id="GO:0016020">
    <property type="term" value="C:membrane"/>
    <property type="evidence" value="ECO:0007669"/>
    <property type="project" value="InterPro"/>
</dbReference>
<dbReference type="Pfam" id="PF21678">
    <property type="entry name" value="Csf1_N"/>
    <property type="match status" value="1"/>
</dbReference>
<evidence type="ECO:0000259" key="3">
    <source>
        <dbReference type="Pfam" id="PF21678"/>
    </source>
</evidence>
<accession>K5UWH7</accession>
<evidence type="ECO:0000256" key="1">
    <source>
        <dbReference type="SAM" id="MobiDB-lite"/>
    </source>
</evidence>
<name>K5UWH7_PHACS</name>
<reference evidence="4 5" key="1">
    <citation type="journal article" date="2012" name="BMC Genomics">
        <title>Comparative genomics of the white-rot fungi, Phanerochaete carnosa and P. chrysosporium, to elucidate the genetic basis of the distinct wood types they colonize.</title>
        <authorList>
            <person name="Suzuki H."/>
            <person name="MacDonald J."/>
            <person name="Syed K."/>
            <person name="Salamov A."/>
            <person name="Hori C."/>
            <person name="Aerts A."/>
            <person name="Henrissat B."/>
            <person name="Wiebenga A."/>
            <person name="vanKuyk P.A."/>
            <person name="Barry K."/>
            <person name="Lindquist E."/>
            <person name="LaButti K."/>
            <person name="Lapidus A."/>
            <person name="Lucas S."/>
            <person name="Coutinho P."/>
            <person name="Gong Y."/>
            <person name="Samejima M."/>
            <person name="Mahadevan R."/>
            <person name="Abou-Zaid M."/>
            <person name="de Vries R.P."/>
            <person name="Igarashi K."/>
            <person name="Yadav J.S."/>
            <person name="Grigoriev I.V."/>
            <person name="Master E.R."/>
        </authorList>
    </citation>
    <scope>NUCLEOTIDE SEQUENCE [LARGE SCALE GENOMIC DNA]</scope>
    <source>
        <strain evidence="4 5">HHB-10118-sp</strain>
    </source>
</reference>
<dbReference type="InParanoid" id="K5UWH7"/>
<feature type="transmembrane region" description="Helical" evidence="2">
    <location>
        <begin position="6"/>
        <end position="25"/>
    </location>
</feature>
<sequence>MLNFRLLIVCICIIIGLTLYLFYWNRFVGFVLTRILRVLFWSQGKTVGSIWVDIGSVHISILAGRILVKDVAYHSSNQTIRIVKGQISWRYWIRVPAGEDDLNHARVVGEDIGINAQKAPLSCRLHVSLQGLEWFIHNRIAAYDNVISAMQTNFPNTSEEAHVRMSGEGVGPLRKIFSWTSAVPESTHLGPPVSLLSSVYSKTPQVFRKWSASIRKQLPNLDPKDLLPIGAEITKGAIMIGNRSTPELLVAEFRSTRGTYGIVPARSKYDQYKQVLQLTFQNAVVSFAENQHFEGTMVEMGEKLHSSVQQEMQPLRIFSYLSFSSFVKLWRRQKLWTVVSRRQHHNPLLNASSWSKRRAREANEEETPLGINFVTLEYAKEAKILEAPFLDLLYYADSVGVVPRESEVEDMPRLTEDPMDIGNGDLPPEWGVDLAIRGGVLRYGPWTDRQRAILQQAFFPPSFTDTMPTTPLRPGDARVWTCMKMLVELRDGVILQIPFREPSKNWMWDGEVNVPNRPRKREPASIHVRAGDSSTISYMMPMVATTRGYEPTLHVHLDTVTITSSLNDIRILTADSCVVRAELPSSLKWSDQRQWTFAIALRQPVFYLLRDHINMFTDLAKDWVSGPPSNYERFIPMVYKFEIDIQNYEINIYVNDHNIIDKPLIREENAILTLYGKSLKNNVIVPMTKFRPGTTEVSFWIESPNVQGRLTLPRWNTRSLYAAPHRNSDFGRIGLLRLNASYSYLPDVHPENIDQLKLAFEAQDVVYKLYGWTIRHLMTLRNNYFGSFTHFSTLYEYLEKRKQGQPLGDPVDLQYREGGSNALQIELDASVTNGLVIMPASLRGYESSQHEVEEGDIGTCVAMSIPEFQIHLRSHEYYMELALNMDTVTGSVHTSCSEDLQLARELQRDAKETLILDGLDVIAHRLFGPQPHTATYLCIWDIHIDRVMAHLSSTESKILAAANTAFALNFTDPLNAPAPEYDIPSDPDVTFLKVTLGELTAIWQADSAALEFRLPNGLRMDNNDLAGKLYSSVTSLRIPDASMKALLAKDAVSNGWHEAASAELDANIDIYSAPLGWRERAQAQAEFLAAQDGHTCRALLLYLPDQPVPSDALAPGRGILDTDLYLPQLRIPCAQSFARAKQQAWRRKIDNADFVTPTAPHMKSRSRGMSDSEGEEYVSEADRDARLASSRPPLVRLPDVVDNEDISSGDEEDDDSTDTYHSDSEDNGSEMHAVWPSAHDYNAVTRRYQSRFLTLPSFWHKSPFSLTSDPSSARQSALRDKLYQWACEDELDPELEDVHLDFDDSSDNSIVRITSHKLASVRLTPLVLPAVDRLLHDVKRHQLNSDLLFDTVIARHIRSFSTQIKARKQASAIDLNLSSLHLNLTQTIPEPAPTAEYDPSHQHSNLTSVDVFANDLRIKSCKITSEAGIVEHQCLGVSLQRFACGLDPTNSPDVPWHILIGSSKFALLGKDLSLSLGSVTMETRHSAPENVAPTILVTLQLAAGIRTAVASYADYTKFSDQQIVLKAIQLVGRRDVVDPLSTTQPSYLIQSGRPRDLRADVGFKYLVFLRRCLESLAGSERQVLREASAQQSAEFFVEDAMDLLQDYLIQFGADMGSLSFPKNSPLEFLTAEVLPGETSSSLGIRSVSLRFQRIHAVYSSPDGNDSEVLVAPVVINARTRVAEWYEPHIVGPPKSTTTLSLSDKLGQDMRHISVVISLGNVAINLYPSLVVFAQHVIREVKLHKKALISFSPRSPPAEKPATQPPTRPQVTYIDFVLSTNAFRVKAGAQNLVIEYRTSTVDFVCTSLVKPPVGPKGSLDVSMNHSLVFREARLQGCALADISTPDEYAILAALVFSGGRVNVLTRYQADAGPYVRVAAGLNGLHLNVPRSAIRLYRWAQEWREDYLPGLEETFRALLAELKPDAGPGVPAAAPRSASMAVWVPRNVDVTLKSFRISLQVMRGTWVAWEVGSIMAYTAGPASARGTKRHNYGAQIGHQTFIISSKDKTSESVRVRMPLPTFTATGRFDGTCLDGLLLVEAFTVNVKPSHWDTLLTVQQKFGQDFSDLVSLIEHSRPKRADEKKPSSSPGLKYHIQAKMKGLCIGLEGVSSAILLECNRIGGMVLQNDSELSGNLELSDLALSLAPRSSPSSPIQSFDRGRRSAFVIIDLNAEVGNSKDGKGQSVNLAVTKIHAVMQPSSIGQLGDFVDHLQAEISIRKEQRAQDMAEFKEKTKTLLRSLELTINSSQSESLSWLDKYIINVTVKNVGVAFPLTIGEDLHIPRPARPGDAVVRAFLFSIKSVSFGTHKGETGQASMKGFSFQFVSRFRQSEPLDFIGDRHTTRNRLIYPEMTAKLKSERRASSRELRIAADIDGFNLDLDPTIPDYVSSLINVYREGKNRVDRFSGASTRGPMKEESSPDTPQPSEHNYTNLLTSHIFMALAFKSGRVRMFSQAYSFSSRPRVVSTHSPELLDRQLGELGAEVFKLPGVSVWGEYRATPALSKMKGRRGPIEPSTLIFKSTIHSSQNTLRPTLLPFFTEVINHVEARMKKTSFQDMHRLPGLSSPMTPLKQLDHISVPVEPVSSMQISLSLRIDQSRLELTCQPDVNVIAGLHWDSGGFVVNISPGAHRVTFSGNVGGLTIGLKHGFLSEDCLSLHARNLTFSVDFAKARGATVSSVSVVCDTEFSGGVRFSRLQDILCFKAVWLDRIPVLNVPPATPATMASRTPSQQTAISTISQKQELTTAFLLRLRKVCLDIDLGQSITSTQLSVYGTVLRTKVTELVSEVSLSVNKLHARATGNLSGRVTVPDFLFQTIRKKEQDVFRSSKSNMLDLQMISGPLDIELESEYQRLLWYRAEPLVVRIYDDWSKFAGHIDPESRQVQLAFTVNGTDVTAIMNVGTIPKLVSYANKFRATLDAQKEGASRESLAFRRSNPAKPENPLSDVANAMLLSARAKLREIEPGLACIIRQGLSLKLNTLKLIIFSRSMRDPELAQFLGSNLHARLDRIVESGTIPPKRELHLAFSSISISKLSHLNLSLVSKEEPGLDTVRWLSLLTKNASEAIIFTLPFMHMRMYSEESVDDGNRVLLYDFSSKFTTKEGMRDEDIYITLNMSLYAWLTILRKSFAREMDQVQASTDVRVPQTGFTQPPMIRRSRVPESLTLPDRDSSPPGTQVLDELAQSPKRAGLLHTKTTPARLPVLSPTTEPMIASPTALSPASTSTSTGQASATPRTSTLLTAGPAEEGSSRAPSPGLPANKKTTTILYRPRSRRIERLTMRQLGEATPDVMHPFFMKTAGFSLEDSLPQYVHEYATMPTEEIMKVLLKLYSKQLRVDTVVAPNA</sequence>
<dbReference type="HOGENOM" id="CLU_000463_0_0_1"/>
<dbReference type="OrthoDB" id="10051416at2759"/>
<dbReference type="GO" id="GO:0006113">
    <property type="term" value="P:fermentation"/>
    <property type="evidence" value="ECO:0007669"/>
    <property type="project" value="InterPro"/>
</dbReference>
<evidence type="ECO:0000313" key="4">
    <source>
        <dbReference type="EMBL" id="EKM54386.1"/>
    </source>
</evidence>
<keyword evidence="2" id="KW-0812">Transmembrane</keyword>
<dbReference type="STRING" id="650164.K5UWH7"/>
<dbReference type="InterPro" id="IPR029636">
    <property type="entry name" value="Csf1"/>
</dbReference>
<dbReference type="RefSeq" id="XP_007397080.1">
    <property type="nucleotide sequence ID" value="XM_007397018.1"/>
</dbReference>
<evidence type="ECO:0000256" key="2">
    <source>
        <dbReference type="SAM" id="Phobius"/>
    </source>
</evidence>
<dbReference type="GeneID" id="18910271"/>
<feature type="region of interest" description="Disordered" evidence="1">
    <location>
        <begin position="1151"/>
        <end position="1233"/>
    </location>
</feature>
<proteinExistence type="predicted"/>
<protein>
    <recommendedName>
        <fullName evidence="3">Csf1 N-terminal domain-containing protein</fullName>
    </recommendedName>
</protein>
<dbReference type="Proteomes" id="UP000008370">
    <property type="component" value="Unassembled WGS sequence"/>
</dbReference>
<feature type="region of interest" description="Disordered" evidence="1">
    <location>
        <begin position="2400"/>
        <end position="2423"/>
    </location>
</feature>
<dbReference type="InterPro" id="IPR048636">
    <property type="entry name" value="Csf1_N"/>
</dbReference>
<dbReference type="PANTHER" id="PTHR32085:SF3">
    <property type="entry name" value="PROTEIN CSF1"/>
    <property type="match status" value="1"/>
</dbReference>
<feature type="domain" description="Csf1 N-terminal" evidence="3">
    <location>
        <begin position="20"/>
        <end position="801"/>
    </location>
</feature>
<dbReference type="KEGG" id="pco:PHACADRAFT_185313"/>
<keyword evidence="5" id="KW-1185">Reference proteome</keyword>
<evidence type="ECO:0000313" key="5">
    <source>
        <dbReference type="Proteomes" id="UP000008370"/>
    </source>
</evidence>
<feature type="region of interest" description="Disordered" evidence="1">
    <location>
        <begin position="3137"/>
        <end position="3255"/>
    </location>
</feature>